<dbReference type="CDD" id="cd02181">
    <property type="entry name" value="GH16_fungal_Lam16A_glucanase"/>
    <property type="match status" value="1"/>
</dbReference>
<proteinExistence type="predicted"/>
<dbReference type="AlphaFoldDB" id="A0A8E2DMS4"/>
<organism evidence="4 5">
    <name type="scientific">Obba rivulosa</name>
    <dbReference type="NCBI Taxonomy" id="1052685"/>
    <lineage>
        <taxon>Eukaryota</taxon>
        <taxon>Fungi</taxon>
        <taxon>Dikarya</taxon>
        <taxon>Basidiomycota</taxon>
        <taxon>Agaricomycotina</taxon>
        <taxon>Agaricomycetes</taxon>
        <taxon>Polyporales</taxon>
        <taxon>Gelatoporiaceae</taxon>
        <taxon>Obba</taxon>
    </lineage>
</organism>
<keyword evidence="2" id="KW-0732">Signal</keyword>
<feature type="signal peptide" evidence="2">
    <location>
        <begin position="1"/>
        <end position="20"/>
    </location>
</feature>
<dbReference type="SUPFAM" id="SSF49899">
    <property type="entry name" value="Concanavalin A-like lectins/glucanases"/>
    <property type="match status" value="1"/>
</dbReference>
<keyword evidence="5" id="KW-1185">Reference proteome</keyword>
<dbReference type="InterPro" id="IPR000757">
    <property type="entry name" value="Beta-glucanase-like"/>
</dbReference>
<feature type="region of interest" description="Disordered" evidence="1">
    <location>
        <begin position="333"/>
        <end position="369"/>
    </location>
</feature>
<dbReference type="InterPro" id="IPR013320">
    <property type="entry name" value="ConA-like_dom_sf"/>
</dbReference>
<dbReference type="PANTHER" id="PTHR10963">
    <property type="entry name" value="GLYCOSYL HYDROLASE-RELATED"/>
    <property type="match status" value="1"/>
</dbReference>
<dbReference type="EMBL" id="KV722367">
    <property type="protein sequence ID" value="OCH92531.1"/>
    <property type="molecule type" value="Genomic_DNA"/>
</dbReference>
<gene>
    <name evidence="4" type="ORF">OBBRIDRAFT_791129</name>
</gene>
<accession>A0A8E2DMS4</accession>
<dbReference type="PROSITE" id="PS51762">
    <property type="entry name" value="GH16_2"/>
    <property type="match status" value="1"/>
</dbReference>
<dbReference type="GO" id="GO:0009251">
    <property type="term" value="P:glucan catabolic process"/>
    <property type="evidence" value="ECO:0007669"/>
    <property type="project" value="TreeGrafter"/>
</dbReference>
<protein>
    <recommendedName>
        <fullName evidence="3">GH16 domain-containing protein</fullName>
    </recommendedName>
</protein>
<dbReference type="GO" id="GO:0004553">
    <property type="term" value="F:hydrolase activity, hydrolyzing O-glycosyl compounds"/>
    <property type="evidence" value="ECO:0007669"/>
    <property type="project" value="InterPro"/>
</dbReference>
<dbReference type="InterPro" id="IPR050546">
    <property type="entry name" value="Glycosyl_Hydrlase_16"/>
</dbReference>
<dbReference type="Pfam" id="PF26113">
    <property type="entry name" value="GH16_XgeA"/>
    <property type="match status" value="1"/>
</dbReference>
<dbReference type="FunFam" id="2.60.120.200:FF:000179">
    <property type="entry name" value="Unplaced genomic scaffold supercont1.19, whole genome shotgun sequence"/>
    <property type="match status" value="1"/>
</dbReference>
<reference evidence="4 5" key="1">
    <citation type="submission" date="2016-07" db="EMBL/GenBank/DDBJ databases">
        <title>Draft genome of the white-rot fungus Obba rivulosa 3A-2.</title>
        <authorList>
            <consortium name="DOE Joint Genome Institute"/>
            <person name="Miettinen O."/>
            <person name="Riley R."/>
            <person name="Acob R."/>
            <person name="Barry K."/>
            <person name="Cullen D."/>
            <person name="De Vries R."/>
            <person name="Hainaut M."/>
            <person name="Hatakka A."/>
            <person name="Henrissat B."/>
            <person name="Hilden K."/>
            <person name="Kuo R."/>
            <person name="Labutti K."/>
            <person name="Lipzen A."/>
            <person name="Makela M.R."/>
            <person name="Sandor L."/>
            <person name="Spatafora J.W."/>
            <person name="Grigoriev I.V."/>
            <person name="Hibbett D.S."/>
        </authorList>
    </citation>
    <scope>NUCLEOTIDE SEQUENCE [LARGE SCALE GENOMIC DNA]</scope>
    <source>
        <strain evidence="4 5">3A-2</strain>
    </source>
</reference>
<evidence type="ECO:0000313" key="5">
    <source>
        <dbReference type="Proteomes" id="UP000250043"/>
    </source>
</evidence>
<dbReference type="Proteomes" id="UP000250043">
    <property type="component" value="Unassembled WGS sequence"/>
</dbReference>
<evidence type="ECO:0000313" key="4">
    <source>
        <dbReference type="EMBL" id="OCH92531.1"/>
    </source>
</evidence>
<dbReference type="PANTHER" id="PTHR10963:SF24">
    <property type="entry name" value="GLYCOSIDASE C21B10.07-RELATED"/>
    <property type="match status" value="1"/>
</dbReference>
<sequence>MKIALSALSALTLQSQLVWGVYNLVREYSGQNFFTGWDFYGNYDNLTNGDAIWVNQSLASTDHLAFVNDAGHAIIKVDNTSFVPYNDKRDSVRVTTEDFFPVGSLFIIDLVHLPYGCSVWPSFWTKGPNWPIGGEIDIVEGVNQMTFNQMALHTQDGCTASPPSDQISTTTLTNCSAVAGCTVAEKQPNSFGAGFDSAGGGVWATQFDVTGIYIWFWTRSSVPSTVNSSATAVDPSTWGPPTAAYPSSTCNITNFFTEQQLVLDITLCGDWAGEPSVYQETCPASAPANASSCYLENVINNGTSAYANAYFEISYIKAFNVDSTIVGPSGTVSVSPASATAEPPAASSSSGSSSASGSGSNSGSNSSNAASAWGPTLVPTILAAALGVSALLAIYEPDYVVSS</sequence>
<dbReference type="Gene3D" id="2.60.120.200">
    <property type="match status" value="1"/>
</dbReference>
<name>A0A8E2DMS4_9APHY</name>
<feature type="domain" description="GH16" evidence="3">
    <location>
        <begin position="6"/>
        <end position="280"/>
    </location>
</feature>
<evidence type="ECO:0000256" key="1">
    <source>
        <dbReference type="SAM" id="MobiDB-lite"/>
    </source>
</evidence>
<evidence type="ECO:0000256" key="2">
    <source>
        <dbReference type="SAM" id="SignalP"/>
    </source>
</evidence>
<evidence type="ECO:0000259" key="3">
    <source>
        <dbReference type="PROSITE" id="PS51762"/>
    </source>
</evidence>
<dbReference type="OrthoDB" id="192832at2759"/>
<feature type="chain" id="PRO_5034541394" description="GH16 domain-containing protein" evidence="2">
    <location>
        <begin position="21"/>
        <end position="403"/>
    </location>
</feature>